<sequence length="212" mass="23532">MVSLKDRFGAYINSHHRCPTGFVGMLVADKMVRQHQPEHTWAVSELALQPADEVLEIGFGAGRAVELMVEQVTQGHIYGIDLSPTMVRSASRRNALAVREGRVILQHGDVSTLPFADQQFDKILSIHSIYFWSDIPQIIQGLFRILKPGGKLFLVLATTWINADGEKIVDPLQATLEEQIIPGMLRQGFTAAYLAQGPDNRQFNNVAVVGEK</sequence>
<evidence type="ECO:0000256" key="1">
    <source>
        <dbReference type="ARBA" id="ARBA00005189"/>
    </source>
</evidence>
<comment type="pathway">
    <text evidence="1">Lipid metabolism.</text>
</comment>
<gene>
    <name evidence="6" type="ORF">KSF_025570</name>
</gene>
<evidence type="ECO:0000256" key="2">
    <source>
        <dbReference type="ARBA" id="ARBA00022603"/>
    </source>
</evidence>
<dbReference type="SUPFAM" id="SSF53335">
    <property type="entry name" value="S-adenosyl-L-methionine-dependent methyltransferases"/>
    <property type="match status" value="1"/>
</dbReference>
<proteinExistence type="predicted"/>
<dbReference type="GO" id="GO:0008757">
    <property type="term" value="F:S-adenosylmethionine-dependent methyltransferase activity"/>
    <property type="evidence" value="ECO:0007669"/>
    <property type="project" value="InterPro"/>
</dbReference>
<evidence type="ECO:0000313" key="7">
    <source>
        <dbReference type="Proteomes" id="UP000597444"/>
    </source>
</evidence>
<protein>
    <recommendedName>
        <fullName evidence="5">Methyltransferase type 11 domain-containing protein</fullName>
    </recommendedName>
</protein>
<evidence type="ECO:0000259" key="5">
    <source>
        <dbReference type="Pfam" id="PF08241"/>
    </source>
</evidence>
<organism evidence="6 7">
    <name type="scientific">Reticulibacter mediterranei</name>
    <dbReference type="NCBI Taxonomy" id="2778369"/>
    <lineage>
        <taxon>Bacteria</taxon>
        <taxon>Bacillati</taxon>
        <taxon>Chloroflexota</taxon>
        <taxon>Ktedonobacteria</taxon>
        <taxon>Ktedonobacterales</taxon>
        <taxon>Reticulibacteraceae</taxon>
        <taxon>Reticulibacter</taxon>
    </lineage>
</organism>
<dbReference type="InterPro" id="IPR029063">
    <property type="entry name" value="SAM-dependent_MTases_sf"/>
</dbReference>
<dbReference type="PANTHER" id="PTHR44307">
    <property type="entry name" value="PHOSPHOETHANOLAMINE METHYLTRANSFERASE"/>
    <property type="match status" value="1"/>
</dbReference>
<comment type="caution">
    <text evidence="6">The sequence shown here is derived from an EMBL/GenBank/DDBJ whole genome shotgun (WGS) entry which is preliminary data.</text>
</comment>
<feature type="domain" description="Methyltransferase type 11" evidence="5">
    <location>
        <begin position="55"/>
        <end position="154"/>
    </location>
</feature>
<dbReference type="Proteomes" id="UP000597444">
    <property type="component" value="Unassembled WGS sequence"/>
</dbReference>
<dbReference type="Gene3D" id="3.40.50.150">
    <property type="entry name" value="Vaccinia Virus protein VP39"/>
    <property type="match status" value="1"/>
</dbReference>
<dbReference type="AlphaFoldDB" id="A0A8J3IJD4"/>
<evidence type="ECO:0000313" key="6">
    <source>
        <dbReference type="EMBL" id="GHO92509.1"/>
    </source>
</evidence>
<keyword evidence="2" id="KW-0489">Methyltransferase</keyword>
<accession>A0A8J3IJD4</accession>
<dbReference type="RefSeq" id="WP_220203335.1">
    <property type="nucleotide sequence ID" value="NZ_BNJK01000001.1"/>
</dbReference>
<comment type="pathway">
    <text evidence="4">Phospholipid metabolism.</text>
</comment>
<evidence type="ECO:0000256" key="3">
    <source>
        <dbReference type="ARBA" id="ARBA00022679"/>
    </source>
</evidence>
<dbReference type="Pfam" id="PF08241">
    <property type="entry name" value="Methyltransf_11"/>
    <property type="match status" value="1"/>
</dbReference>
<dbReference type="InterPro" id="IPR013216">
    <property type="entry name" value="Methyltransf_11"/>
</dbReference>
<name>A0A8J3IJD4_9CHLR</name>
<reference evidence="6" key="1">
    <citation type="submission" date="2020-10" db="EMBL/GenBank/DDBJ databases">
        <title>Taxonomic study of unclassified bacteria belonging to the class Ktedonobacteria.</title>
        <authorList>
            <person name="Yabe S."/>
            <person name="Wang C.M."/>
            <person name="Zheng Y."/>
            <person name="Sakai Y."/>
            <person name="Cavaletti L."/>
            <person name="Monciardini P."/>
            <person name="Donadio S."/>
        </authorList>
    </citation>
    <scope>NUCLEOTIDE SEQUENCE</scope>
    <source>
        <strain evidence="6">ID150040</strain>
    </source>
</reference>
<keyword evidence="7" id="KW-1185">Reference proteome</keyword>
<dbReference type="CDD" id="cd02440">
    <property type="entry name" value="AdoMet_MTases"/>
    <property type="match status" value="1"/>
</dbReference>
<keyword evidence="3" id="KW-0808">Transferase</keyword>
<dbReference type="GO" id="GO:0032259">
    <property type="term" value="P:methylation"/>
    <property type="evidence" value="ECO:0007669"/>
    <property type="project" value="UniProtKB-KW"/>
</dbReference>
<evidence type="ECO:0000256" key="4">
    <source>
        <dbReference type="ARBA" id="ARBA00025707"/>
    </source>
</evidence>
<dbReference type="PANTHER" id="PTHR44307:SF2">
    <property type="entry name" value="PHOSPHOETHANOLAMINE METHYLTRANSFERASE ISOFORM X1"/>
    <property type="match status" value="1"/>
</dbReference>
<dbReference type="EMBL" id="BNJK01000001">
    <property type="protein sequence ID" value="GHO92509.1"/>
    <property type="molecule type" value="Genomic_DNA"/>
</dbReference>